<dbReference type="GO" id="GO:0032259">
    <property type="term" value="P:methylation"/>
    <property type="evidence" value="ECO:0007669"/>
    <property type="project" value="UniProtKB-KW"/>
</dbReference>
<dbReference type="InterPro" id="IPR016461">
    <property type="entry name" value="COMT-like"/>
</dbReference>
<dbReference type="SUPFAM" id="SSF53335">
    <property type="entry name" value="S-adenosyl-L-methionine-dependent methyltransferases"/>
    <property type="match status" value="1"/>
</dbReference>
<dbReference type="InterPro" id="IPR029063">
    <property type="entry name" value="SAM-dependent_MTases_sf"/>
</dbReference>
<dbReference type="Proteomes" id="UP000017559">
    <property type="component" value="Unassembled WGS sequence"/>
</dbReference>
<dbReference type="AlphaFoldDB" id="V2W7H4"/>
<keyword evidence="2" id="KW-0808">Transferase</keyword>
<dbReference type="InterPro" id="IPR001077">
    <property type="entry name" value="COMT_C"/>
</dbReference>
<evidence type="ECO:0000259" key="4">
    <source>
        <dbReference type="Pfam" id="PF00891"/>
    </source>
</evidence>
<evidence type="ECO:0000256" key="2">
    <source>
        <dbReference type="ARBA" id="ARBA00022679"/>
    </source>
</evidence>
<dbReference type="InterPro" id="IPR012967">
    <property type="entry name" value="COMT_dimerisation"/>
</dbReference>
<feature type="domain" description="O-methyltransferase C-terminal" evidence="4">
    <location>
        <begin position="202"/>
        <end position="367"/>
    </location>
</feature>
<evidence type="ECO:0000256" key="1">
    <source>
        <dbReference type="ARBA" id="ARBA00022603"/>
    </source>
</evidence>
<dbReference type="KEGG" id="mrr:Moror_5655"/>
<dbReference type="PANTHER" id="PTHR43712">
    <property type="entry name" value="PUTATIVE (AFU_ORTHOLOGUE AFUA_4G14580)-RELATED"/>
    <property type="match status" value="1"/>
</dbReference>
<dbReference type="InterPro" id="IPR036390">
    <property type="entry name" value="WH_DNA-bd_sf"/>
</dbReference>
<reference evidence="6 7" key="1">
    <citation type="journal article" date="2014" name="BMC Genomics">
        <title>Genome and secretome analysis of the hemibiotrophic fungal pathogen, Moniliophthora roreri, which causes frosty pod rot disease of cacao: mechanisms of the biotrophic and necrotrophic phases.</title>
        <authorList>
            <person name="Meinhardt L.W."/>
            <person name="Costa G.G.L."/>
            <person name="Thomazella D.P.T."/>
            <person name="Teixeira P.J.P.L."/>
            <person name="Carazzolle M.F."/>
            <person name="Schuster S.C."/>
            <person name="Carlson J.E."/>
            <person name="Guiltinan M.J."/>
            <person name="Mieczkowski P."/>
            <person name="Farmer A."/>
            <person name="Ramaraj T."/>
            <person name="Crozier J."/>
            <person name="Davis R.E."/>
            <person name="Shao J."/>
            <person name="Melnick R.L."/>
            <person name="Pereira G.A.G."/>
            <person name="Bailey B.A."/>
        </authorList>
    </citation>
    <scope>NUCLEOTIDE SEQUENCE [LARGE SCALE GENOMIC DNA]</scope>
    <source>
        <strain evidence="6 7">MCA 2997</strain>
    </source>
</reference>
<evidence type="ECO:0000313" key="6">
    <source>
        <dbReference type="EMBL" id="ESK82758.1"/>
    </source>
</evidence>
<feature type="domain" description="O-methyltransferase dimerisation" evidence="5">
    <location>
        <begin position="97"/>
        <end position="165"/>
    </location>
</feature>
<dbReference type="Gene3D" id="1.10.10.10">
    <property type="entry name" value="Winged helix-like DNA-binding domain superfamily/Winged helix DNA-binding domain"/>
    <property type="match status" value="1"/>
</dbReference>
<dbReference type="OrthoDB" id="1606438at2759"/>
<dbReference type="PROSITE" id="PS51683">
    <property type="entry name" value="SAM_OMT_II"/>
    <property type="match status" value="1"/>
</dbReference>
<evidence type="ECO:0000256" key="3">
    <source>
        <dbReference type="ARBA" id="ARBA00022691"/>
    </source>
</evidence>
<dbReference type="GO" id="GO:0008171">
    <property type="term" value="F:O-methyltransferase activity"/>
    <property type="evidence" value="ECO:0007669"/>
    <property type="project" value="InterPro"/>
</dbReference>
<dbReference type="PANTHER" id="PTHR43712:SF2">
    <property type="entry name" value="O-METHYLTRANSFERASE CICE"/>
    <property type="match status" value="1"/>
</dbReference>
<keyword evidence="7" id="KW-1185">Reference proteome</keyword>
<evidence type="ECO:0000313" key="7">
    <source>
        <dbReference type="Proteomes" id="UP000017559"/>
    </source>
</evidence>
<keyword evidence="1 6" id="KW-0489">Methyltransferase</keyword>
<evidence type="ECO:0000259" key="5">
    <source>
        <dbReference type="Pfam" id="PF08100"/>
    </source>
</evidence>
<dbReference type="EMBL" id="AWSO01001807">
    <property type="protein sequence ID" value="ESK82758.1"/>
    <property type="molecule type" value="Genomic_DNA"/>
</dbReference>
<dbReference type="Gene3D" id="3.40.50.150">
    <property type="entry name" value="Vaccinia Virus protein VP39"/>
    <property type="match status" value="1"/>
</dbReference>
<sequence length="445" mass="49960">MATDSITVTNEELTSLTTLITSSVQEVLAAYASVGKTVPSLDSVEPGAFDGAVEDVPERLARAVKVIEAACVQLVCTVSNPSGLIFDKAIAQPELSCLVIVTKARIADLLVDKPEGMDVKQLAEASGFRDSDKLGRVMRLLAAKHVFREVKPDVYANNRLSVKLISKNAMFDLVGHLTDEARLAAAHAYETFSTKPKFPDETAFQRLTGHKIFDWYNLPENKEKAERFNRAMVGMIGLHGSFLSKVYPWMEHPLERTVCDVGGGNGHNMIDLLKKHPNLKAVLQDQPQVIEQAKRYWTKEYPQAIEEKRVRFVPFNFFTDQAAEGCDIYYIKHIMHDWPDDRCLIILRNVRKAMKSEARLIIHELAIPSPARYVQCPEDRAPGPLLPNWGASMARAYNADFAMMAGFGSRERTLEEMILLCEMRGLQFRKLYPAGETDLMEFIPV</sequence>
<dbReference type="InterPro" id="IPR036388">
    <property type="entry name" value="WH-like_DNA-bd_sf"/>
</dbReference>
<keyword evidence="3" id="KW-0949">S-adenosyl-L-methionine</keyword>
<dbReference type="SUPFAM" id="SSF46785">
    <property type="entry name" value="Winged helix' DNA-binding domain"/>
    <property type="match status" value="1"/>
</dbReference>
<protein>
    <submittedName>
        <fullName evidence="6">S adenosyl L methionine dependent methyltransferase</fullName>
    </submittedName>
</protein>
<comment type="caution">
    <text evidence="6">The sequence shown here is derived from an EMBL/GenBank/DDBJ whole genome shotgun (WGS) entry which is preliminary data.</text>
</comment>
<proteinExistence type="predicted"/>
<dbReference type="Pfam" id="PF00891">
    <property type="entry name" value="Methyltransf_2"/>
    <property type="match status" value="1"/>
</dbReference>
<organism evidence="6 7">
    <name type="scientific">Moniliophthora roreri (strain MCA 2997)</name>
    <name type="common">Cocoa frosty pod rot fungus</name>
    <name type="synonym">Crinipellis roreri</name>
    <dbReference type="NCBI Taxonomy" id="1381753"/>
    <lineage>
        <taxon>Eukaryota</taxon>
        <taxon>Fungi</taxon>
        <taxon>Dikarya</taxon>
        <taxon>Basidiomycota</taxon>
        <taxon>Agaricomycotina</taxon>
        <taxon>Agaricomycetes</taxon>
        <taxon>Agaricomycetidae</taxon>
        <taxon>Agaricales</taxon>
        <taxon>Marasmiineae</taxon>
        <taxon>Marasmiaceae</taxon>
        <taxon>Moniliophthora</taxon>
    </lineage>
</organism>
<gene>
    <name evidence="6" type="ORF">Moror_5655</name>
</gene>
<accession>V2W7H4</accession>
<name>V2W7H4_MONRO</name>
<dbReference type="HOGENOM" id="CLU_005533_0_1_1"/>
<dbReference type="Pfam" id="PF08100">
    <property type="entry name" value="Dimerisation"/>
    <property type="match status" value="1"/>
</dbReference>